<gene>
    <name evidence="5" type="primary">Contig17889.g19017</name>
    <name evidence="5" type="ORF">STYLEM_12633</name>
</gene>
<keyword evidence="3" id="KW-0539">Nucleus</keyword>
<reference evidence="5 6" key="1">
    <citation type="submission" date="2014-06" db="EMBL/GenBank/DDBJ databases">
        <authorList>
            <person name="Swart Estienne"/>
        </authorList>
    </citation>
    <scope>NUCLEOTIDE SEQUENCE [LARGE SCALE GENOMIC DNA]</scope>
    <source>
        <strain evidence="5 6">130c</strain>
    </source>
</reference>
<feature type="region of interest" description="Disordered" evidence="4">
    <location>
        <begin position="490"/>
        <end position="520"/>
    </location>
</feature>
<feature type="compositionally biased region" description="Basic and acidic residues" evidence="4">
    <location>
        <begin position="496"/>
        <end position="512"/>
    </location>
</feature>
<dbReference type="InterPro" id="IPR019148">
    <property type="entry name" value="Nuclear_protein_DGCR14_ESS-2"/>
</dbReference>
<comment type="similarity">
    <text evidence="2">Belongs to the ESS2 family.</text>
</comment>
<name>A0A078AMH5_STYLE</name>
<evidence type="ECO:0000256" key="4">
    <source>
        <dbReference type="SAM" id="MobiDB-lite"/>
    </source>
</evidence>
<dbReference type="Pfam" id="PF09751">
    <property type="entry name" value="Es2"/>
    <property type="match status" value="1"/>
</dbReference>
<evidence type="ECO:0000313" key="6">
    <source>
        <dbReference type="Proteomes" id="UP000039865"/>
    </source>
</evidence>
<proteinExistence type="inferred from homology"/>
<keyword evidence="6" id="KW-1185">Reference proteome</keyword>
<dbReference type="OrthoDB" id="19679at2759"/>
<dbReference type="EMBL" id="CCKQ01011984">
    <property type="protein sequence ID" value="CDW83585.1"/>
    <property type="molecule type" value="Genomic_DNA"/>
</dbReference>
<feature type="region of interest" description="Disordered" evidence="4">
    <location>
        <begin position="536"/>
        <end position="563"/>
    </location>
</feature>
<dbReference type="AlphaFoldDB" id="A0A078AMH5"/>
<dbReference type="Proteomes" id="UP000039865">
    <property type="component" value="Unassembled WGS sequence"/>
</dbReference>
<evidence type="ECO:0000256" key="1">
    <source>
        <dbReference type="ARBA" id="ARBA00004123"/>
    </source>
</evidence>
<feature type="compositionally biased region" description="Polar residues" evidence="4">
    <location>
        <begin position="536"/>
        <end position="548"/>
    </location>
</feature>
<sequence length="563" mass="65485">MEDSKSIKKLESNSTHQIVLNTRFNTNSKNSIQLYSNQSSYNRPQFYKAKQTVLEEDDYYKYLEEIIKRDYFPDLIKMEAYKEYIEQEQQKAYKNAMGLKTGSTQRSVRAHNIPSVLLKETPLDKDIFDRRDPFDKFLERKRDPKGHEKNKKQKINQQLIESSEYQSQFDFDEDQKRKAKDVDVSKMGLDEYLRRFTSEDNSSFQEIHQKDRQKFLNKIAWMFNDHDKYANLNQLSIENQPNLGQPKTLLSEAQQLDEVNKFNSRTVPGLTYGDHEPLSSLFFRKPEEDLGIVYDHQIAIQEKLEDINAKETILINEHLIKKSNTRLPSKFLAEFLDKDEKIKQSIIQKELDKKRGVFPTQIEFKRPLDKELLNGGGFKRPFDKRNPGEPSIDLSDMMAINRGQKPRNSNQTEQTPMINGFKLIQGTPIRSSDNTAVTSKKIQLEESPMITWGKIEGKPLFLGTTEKNENKKQYSIPQISVREDLSIKMANKTSSKKREEKAKQKKDIDRKLQGTALRSTQDLSDAGKKLLTNLIKTNQRQTGNSNKLVESVQGRTPLVKRQA</sequence>
<evidence type="ECO:0000256" key="3">
    <source>
        <dbReference type="ARBA" id="ARBA00023242"/>
    </source>
</evidence>
<evidence type="ECO:0000313" key="5">
    <source>
        <dbReference type="EMBL" id="CDW83585.1"/>
    </source>
</evidence>
<organism evidence="5 6">
    <name type="scientific">Stylonychia lemnae</name>
    <name type="common">Ciliate</name>
    <dbReference type="NCBI Taxonomy" id="5949"/>
    <lineage>
        <taxon>Eukaryota</taxon>
        <taxon>Sar</taxon>
        <taxon>Alveolata</taxon>
        <taxon>Ciliophora</taxon>
        <taxon>Intramacronucleata</taxon>
        <taxon>Spirotrichea</taxon>
        <taxon>Stichotrichia</taxon>
        <taxon>Sporadotrichida</taxon>
        <taxon>Oxytrichidae</taxon>
        <taxon>Stylonychinae</taxon>
        <taxon>Stylonychia</taxon>
    </lineage>
</organism>
<accession>A0A078AMH5</accession>
<protein>
    <submittedName>
        <fullName evidence="5">Protein dgcr14</fullName>
    </submittedName>
</protein>
<dbReference type="InParanoid" id="A0A078AMH5"/>
<dbReference type="GO" id="GO:0071013">
    <property type="term" value="C:catalytic step 2 spliceosome"/>
    <property type="evidence" value="ECO:0007669"/>
    <property type="project" value="TreeGrafter"/>
</dbReference>
<evidence type="ECO:0000256" key="2">
    <source>
        <dbReference type="ARBA" id="ARBA00009072"/>
    </source>
</evidence>
<dbReference type="PANTHER" id="PTHR12940:SF0">
    <property type="entry name" value="SPLICING FACTOR ESS-2 HOMOLOG"/>
    <property type="match status" value="1"/>
</dbReference>
<comment type="subcellular location">
    <subcellularLocation>
        <location evidence="1">Nucleus</location>
    </subcellularLocation>
</comment>
<dbReference type="PANTHER" id="PTHR12940">
    <property type="entry name" value="ES-2 PROTEIN - RELATED"/>
    <property type="match status" value="1"/>
</dbReference>